<accession>Q89MV1</accession>
<protein>
    <submittedName>
        <fullName evidence="4">Bll4091 protein</fullName>
    </submittedName>
</protein>
<sequence>MVLTPGVCASSPAVMWRPDRARVSVIGRATGAIVHRSPGRARRTPLKPSAQGRPGDRHHLWSKPCALLSRTDVRVPPAPGLPCALWPPSGGERKQGSGKTCRGNAQPRLFPGTMRTGPWPHRMSHRFSPAHLAGTLAPLLWGIFMRARIFNRVVGLAALATALLVAAATPASADKRIALVVGNSAYKNITPLDNPSKDASLMAETLSTLGFTLVGGRAQLDLDKGAMDIAVRSFGRQAQGADVALFYYAGHGVQVAGSNYLVPVGANPTREADVDFQMTDVNLVLRQMQGSGTRLNLVILDACRNNPFGSRGLRSSDGGLAQMRAPEGTLISYATQPGNVAQDGSDGHSPYTKALAATIRTAGLDVFQTFNQVGLAVKRATSGAQQPWVSSSPIDGTFYFVPPTQTAPPQVAAVQPDPLPADRLRADPDRVPLRDAALLSELSERLYELNFDPDTPDGLTRSITKLQQRISMAPTGEATEGLLLRMRKMDDLKPWGSIVYGPDGSKWGMSWNHASRRAAVADARGNCAGAKCPIELSFYGKGCGAFAISDKSWSLVQREGVQRARDAALDECGKAGKACRIIGSVCADGSGR</sequence>
<keyword evidence="2" id="KW-0812">Transmembrane</keyword>
<dbReference type="OrthoDB" id="9816009at2"/>
<dbReference type="PANTHER" id="PTHR22576:SF37">
    <property type="entry name" value="MUCOSA-ASSOCIATED LYMPHOID TISSUE LYMPHOMA TRANSLOCATION PROTEIN 1"/>
    <property type="match status" value="1"/>
</dbReference>
<keyword evidence="5" id="KW-1185">Reference proteome</keyword>
<gene>
    <name evidence="4" type="ordered locus">bll4091</name>
</gene>
<dbReference type="GO" id="GO:0004197">
    <property type="term" value="F:cysteine-type endopeptidase activity"/>
    <property type="evidence" value="ECO:0007669"/>
    <property type="project" value="InterPro"/>
</dbReference>
<dbReference type="InParanoid" id="Q89MV1"/>
<evidence type="ECO:0000256" key="2">
    <source>
        <dbReference type="SAM" id="Phobius"/>
    </source>
</evidence>
<dbReference type="eggNOG" id="COG4249">
    <property type="taxonomic scope" value="Bacteria"/>
</dbReference>
<dbReference type="EnsemblBacteria" id="BAC49356">
    <property type="protein sequence ID" value="BAC49356"/>
    <property type="gene ID" value="BAC49356"/>
</dbReference>
<dbReference type="GO" id="GO:0006508">
    <property type="term" value="P:proteolysis"/>
    <property type="evidence" value="ECO:0007669"/>
    <property type="project" value="InterPro"/>
</dbReference>
<dbReference type="PROSITE" id="PS50208">
    <property type="entry name" value="CASPASE_P20"/>
    <property type="match status" value="1"/>
</dbReference>
<evidence type="ECO:0000313" key="5">
    <source>
        <dbReference type="Proteomes" id="UP000002526"/>
    </source>
</evidence>
<dbReference type="InterPro" id="IPR001309">
    <property type="entry name" value="Pept_C14_p20"/>
</dbReference>
<organism evidence="4 5">
    <name type="scientific">Bradyrhizobium diazoefficiens (strain JCM 10833 / BCRC 13528 / IAM 13628 / NBRC 14792 / USDA 110)</name>
    <dbReference type="NCBI Taxonomy" id="224911"/>
    <lineage>
        <taxon>Bacteria</taxon>
        <taxon>Pseudomonadati</taxon>
        <taxon>Pseudomonadota</taxon>
        <taxon>Alphaproteobacteria</taxon>
        <taxon>Hyphomicrobiales</taxon>
        <taxon>Nitrobacteraceae</taxon>
        <taxon>Bradyrhizobium</taxon>
    </lineage>
</organism>
<dbReference type="EMBL" id="BA000040">
    <property type="protein sequence ID" value="BAC49356.1"/>
    <property type="molecule type" value="Genomic_DNA"/>
</dbReference>
<evidence type="ECO:0000256" key="1">
    <source>
        <dbReference type="SAM" id="MobiDB-lite"/>
    </source>
</evidence>
<keyword evidence="2" id="KW-1133">Transmembrane helix</keyword>
<dbReference type="Pfam" id="PF00656">
    <property type="entry name" value="Peptidase_C14"/>
    <property type="match status" value="1"/>
</dbReference>
<keyword evidence="2" id="KW-0472">Membrane</keyword>
<name>Q89MV1_BRADU</name>
<evidence type="ECO:0000259" key="3">
    <source>
        <dbReference type="PROSITE" id="PS50208"/>
    </source>
</evidence>
<dbReference type="KEGG" id="bja:bll4091"/>
<dbReference type="PANTHER" id="PTHR22576">
    <property type="entry name" value="MUCOSA ASSOCIATED LYMPHOID TISSUE LYMPHOMA TRANSLOCATION PROTEIN 1/PARACASPASE"/>
    <property type="match status" value="1"/>
</dbReference>
<dbReference type="SUPFAM" id="SSF52129">
    <property type="entry name" value="Caspase-like"/>
    <property type="match status" value="1"/>
</dbReference>
<dbReference type="Pfam" id="PF13827">
    <property type="entry name" value="DUF4189"/>
    <property type="match status" value="1"/>
</dbReference>
<dbReference type="PATRIC" id="fig|224911.5.peg.4104"/>
<dbReference type="Gene3D" id="3.40.50.1460">
    <property type="match status" value="1"/>
</dbReference>
<dbReference type="InterPro" id="IPR011600">
    <property type="entry name" value="Pept_C14_caspase"/>
</dbReference>
<feature type="region of interest" description="Disordered" evidence="1">
    <location>
        <begin position="84"/>
        <end position="117"/>
    </location>
</feature>
<reference evidence="5" key="1">
    <citation type="journal article" date="2002" name="DNA Res.">
        <title>Complete genomic sequence of nitrogen-fixing symbiotic bacterium Bradyrhizobium japonicum USDA110.</title>
        <authorList>
            <person name="Kaneko T."/>
            <person name="Nakamura Y."/>
            <person name="Sato S."/>
            <person name="Minamisawa K."/>
            <person name="Uchiumi T."/>
            <person name="Sasamoto S."/>
            <person name="Watanabe A."/>
            <person name="Idesawa K."/>
            <person name="Iriguchi M."/>
            <person name="Kawashima K."/>
            <person name="Kohara M."/>
            <person name="Matsumoto M."/>
            <person name="Shimpo S."/>
            <person name="Tsuruoka H."/>
            <person name="Wada T."/>
            <person name="Yamada M."/>
            <person name="Tabata S."/>
        </authorList>
    </citation>
    <scope>NUCLEOTIDE SEQUENCE [LARGE SCALE GENOMIC DNA]</scope>
    <source>
        <strain evidence="5">JCM 10833 / BCRC 13528 / IAM 13628 / NBRC 14792 / USDA 110</strain>
    </source>
</reference>
<feature type="region of interest" description="Disordered" evidence="1">
    <location>
        <begin position="35"/>
        <end position="59"/>
    </location>
</feature>
<feature type="domain" description="Caspase family p20" evidence="3">
    <location>
        <begin position="174"/>
        <end position="307"/>
    </location>
</feature>
<dbReference type="InterPro" id="IPR052039">
    <property type="entry name" value="Caspase-related_regulators"/>
</dbReference>
<proteinExistence type="predicted"/>
<dbReference type="STRING" id="224911.AAV28_17485"/>
<evidence type="ECO:0000313" key="4">
    <source>
        <dbReference type="EMBL" id="BAC49356.1"/>
    </source>
</evidence>
<feature type="transmembrane region" description="Helical" evidence="2">
    <location>
        <begin position="149"/>
        <end position="168"/>
    </location>
</feature>
<dbReference type="InterPro" id="IPR025240">
    <property type="entry name" value="DUF4189"/>
</dbReference>
<dbReference type="AlphaFoldDB" id="Q89MV1"/>
<dbReference type="Proteomes" id="UP000002526">
    <property type="component" value="Chromosome"/>
</dbReference>
<dbReference type="InterPro" id="IPR029030">
    <property type="entry name" value="Caspase-like_dom_sf"/>
</dbReference>
<dbReference type="HOGENOM" id="CLU_032625_0_0_5"/>